<protein>
    <submittedName>
        <fullName evidence="1">Uncharacterized protein</fullName>
    </submittedName>
</protein>
<sequence length="189" mass="21284">MRKEKVAEATPKNSRKKKKRILGILAAFLLVVSAATGYWLSEGGNDFIGTKGKNHMKDNRGYGVYGDGNSNSKDMEKVLQEETNKSMYHMHVGTSAIYKGGELIWDVKNVLDGFNKDKVIQVDVVQGEKVLFQSPTLLPGQYLPKTKVNLDFLTEGEHRVKSRLHVYNAKTKEYINTLETPLIIKVEKP</sequence>
<dbReference type="RefSeq" id="WP_089113844.1">
    <property type="nucleotide sequence ID" value="NZ_CP018058.1"/>
</dbReference>
<gene>
    <name evidence="1" type="ORF">B9L19_03485</name>
</gene>
<accession>A0A226Q9K4</accession>
<dbReference type="Proteomes" id="UP000198378">
    <property type="component" value="Unassembled WGS sequence"/>
</dbReference>
<proteinExistence type="predicted"/>
<reference evidence="1 2" key="1">
    <citation type="submission" date="2017-05" db="EMBL/GenBank/DDBJ databases">
        <title>The genome sequence of Geobacillus thermocatenulatus DSM 730.</title>
        <authorList>
            <person name="Ramaloko W.T."/>
            <person name="Koen N."/>
            <person name="Polliack S."/>
            <person name="Aliyu H."/>
            <person name="Lebre P."/>
            <person name="Mohr T."/>
            <person name="Oswald F."/>
            <person name="Zwick M."/>
            <person name="Neumann A."/>
            <person name="Syldatk C."/>
            <person name="Cowan D."/>
            <person name="De Maayer P."/>
        </authorList>
    </citation>
    <scope>NUCLEOTIDE SEQUENCE [LARGE SCALE GENOMIC DNA]</scope>
    <source>
        <strain evidence="1 2">BGSC 93A1</strain>
    </source>
</reference>
<keyword evidence="2" id="KW-1185">Reference proteome</keyword>
<comment type="caution">
    <text evidence="1">The sequence shown here is derived from an EMBL/GenBank/DDBJ whole genome shotgun (WGS) entry which is preliminary data.</text>
</comment>
<dbReference type="KEGG" id="gtm:GT3921_04620"/>
<dbReference type="EMBL" id="NEWK01000001">
    <property type="protein sequence ID" value="OXB89156.1"/>
    <property type="molecule type" value="Genomic_DNA"/>
</dbReference>
<evidence type="ECO:0000313" key="1">
    <source>
        <dbReference type="EMBL" id="OXB89156.1"/>
    </source>
</evidence>
<dbReference type="AlphaFoldDB" id="A0A226Q9K4"/>
<organism evidence="1 2">
    <name type="scientific">Geobacillus thermocatenulatus</name>
    <dbReference type="NCBI Taxonomy" id="33938"/>
    <lineage>
        <taxon>Bacteria</taxon>
        <taxon>Bacillati</taxon>
        <taxon>Bacillota</taxon>
        <taxon>Bacilli</taxon>
        <taxon>Bacillales</taxon>
        <taxon>Anoxybacillaceae</taxon>
        <taxon>Geobacillus</taxon>
        <taxon>Geobacillus thermoleovorans group</taxon>
    </lineage>
</organism>
<evidence type="ECO:0000313" key="2">
    <source>
        <dbReference type="Proteomes" id="UP000198378"/>
    </source>
</evidence>
<name>A0A226Q9K4_9BACL</name>